<reference evidence="2" key="1">
    <citation type="submission" date="2021-02" db="EMBL/GenBank/DDBJ databases">
        <authorList>
            <person name="Nowell W R."/>
        </authorList>
    </citation>
    <scope>NUCLEOTIDE SEQUENCE</scope>
</reference>
<proteinExistence type="predicted"/>
<gene>
    <name evidence="2" type="ORF">BJG266_LOCUS39404</name>
    <name evidence="3" type="ORF">QVE165_LOCUS43050</name>
</gene>
<dbReference type="AlphaFoldDB" id="A0A815N1R0"/>
<protein>
    <submittedName>
        <fullName evidence="2">Uncharacterized protein</fullName>
    </submittedName>
</protein>
<dbReference type="EMBL" id="CAJNOI010001686">
    <property type="protein sequence ID" value="CAF1432189.1"/>
    <property type="molecule type" value="Genomic_DNA"/>
</dbReference>
<sequence length="55" mass="6673">MDFRRFTMTNPTVLFSSIAHEAWGHKITDEEEEDENDEHQIDEHNASIRARRRFR</sequence>
<evidence type="ECO:0000313" key="5">
    <source>
        <dbReference type="Proteomes" id="UP000663877"/>
    </source>
</evidence>
<name>A0A815N1R0_9BILA</name>
<organism evidence="2 5">
    <name type="scientific">Adineta steineri</name>
    <dbReference type="NCBI Taxonomy" id="433720"/>
    <lineage>
        <taxon>Eukaryota</taxon>
        <taxon>Metazoa</taxon>
        <taxon>Spiralia</taxon>
        <taxon>Gnathifera</taxon>
        <taxon>Rotifera</taxon>
        <taxon>Eurotatoria</taxon>
        <taxon>Bdelloidea</taxon>
        <taxon>Adinetida</taxon>
        <taxon>Adinetidae</taxon>
        <taxon>Adineta</taxon>
    </lineage>
</organism>
<evidence type="ECO:0000313" key="3">
    <source>
        <dbReference type="EMBL" id="CAF1493804.1"/>
    </source>
</evidence>
<evidence type="ECO:0000256" key="1">
    <source>
        <dbReference type="SAM" id="MobiDB-lite"/>
    </source>
</evidence>
<feature type="region of interest" description="Disordered" evidence="1">
    <location>
        <begin position="28"/>
        <end position="55"/>
    </location>
</feature>
<evidence type="ECO:0000313" key="2">
    <source>
        <dbReference type="EMBL" id="CAF1432189.1"/>
    </source>
</evidence>
<dbReference type="EMBL" id="CAJNOM010000545">
    <property type="protein sequence ID" value="CAF1493804.1"/>
    <property type="molecule type" value="Genomic_DNA"/>
</dbReference>
<dbReference type="Proteomes" id="UP000663877">
    <property type="component" value="Unassembled WGS sequence"/>
</dbReference>
<keyword evidence="4" id="KW-1185">Reference proteome</keyword>
<accession>A0A815N1R0</accession>
<comment type="caution">
    <text evidence="2">The sequence shown here is derived from an EMBL/GenBank/DDBJ whole genome shotgun (WGS) entry which is preliminary data.</text>
</comment>
<evidence type="ECO:0000313" key="4">
    <source>
        <dbReference type="Proteomes" id="UP000663832"/>
    </source>
</evidence>
<dbReference type="Proteomes" id="UP000663832">
    <property type="component" value="Unassembled WGS sequence"/>
</dbReference>
<feature type="non-terminal residue" evidence="2">
    <location>
        <position position="55"/>
    </location>
</feature>